<comment type="caution">
    <text evidence="2">The sequence shown here is derived from an EMBL/GenBank/DDBJ whole genome shotgun (WGS) entry which is preliminary data.</text>
</comment>
<protein>
    <recommendedName>
        <fullName evidence="1">HNH nuclease domain-containing protein</fullName>
    </recommendedName>
</protein>
<name>A0AAD7AFK9_9AGAR</name>
<accession>A0AAD7AFK9</accession>
<evidence type="ECO:0000313" key="3">
    <source>
        <dbReference type="Proteomes" id="UP001218218"/>
    </source>
</evidence>
<dbReference type="InterPro" id="IPR003615">
    <property type="entry name" value="HNH_nuc"/>
</dbReference>
<feature type="domain" description="HNH nuclease" evidence="1">
    <location>
        <begin position="47"/>
        <end position="109"/>
    </location>
</feature>
<gene>
    <name evidence="2" type="ORF">DFH08DRAFT_473632</name>
</gene>
<dbReference type="Proteomes" id="UP001218218">
    <property type="component" value="Unassembled WGS sequence"/>
</dbReference>
<dbReference type="AlphaFoldDB" id="A0AAD7AFK9"/>
<evidence type="ECO:0000259" key="1">
    <source>
        <dbReference type="Pfam" id="PF13391"/>
    </source>
</evidence>
<evidence type="ECO:0000313" key="2">
    <source>
        <dbReference type="EMBL" id="KAJ7357086.1"/>
    </source>
</evidence>
<organism evidence="2 3">
    <name type="scientific">Mycena albidolilacea</name>
    <dbReference type="NCBI Taxonomy" id="1033008"/>
    <lineage>
        <taxon>Eukaryota</taxon>
        <taxon>Fungi</taxon>
        <taxon>Dikarya</taxon>
        <taxon>Basidiomycota</taxon>
        <taxon>Agaricomycotina</taxon>
        <taxon>Agaricomycetes</taxon>
        <taxon>Agaricomycetidae</taxon>
        <taxon>Agaricales</taxon>
        <taxon>Marasmiineae</taxon>
        <taxon>Mycenaceae</taxon>
        <taxon>Mycena</taxon>
    </lineage>
</organism>
<sequence>MLEKTPLAPNLSRTAKQLYATPPRFVTMIGAAAIDKLAEVSPGGRRCILTNEEYPRIAIEAAHLLPRATKPRLLTILELAFNLKYKQLHIDTTRNLVYLRADIHRSFNHDGFLLLPTRKDLQRVIDFTLSENEPTKTYKEVRRLRLSISRPQ</sequence>
<dbReference type="Pfam" id="PF13391">
    <property type="entry name" value="HNH_2"/>
    <property type="match status" value="1"/>
</dbReference>
<dbReference type="EMBL" id="JARIHO010000008">
    <property type="protein sequence ID" value="KAJ7357086.1"/>
    <property type="molecule type" value="Genomic_DNA"/>
</dbReference>
<proteinExistence type="predicted"/>
<reference evidence="2" key="1">
    <citation type="submission" date="2023-03" db="EMBL/GenBank/DDBJ databases">
        <title>Massive genome expansion in bonnet fungi (Mycena s.s.) driven by repeated elements and novel gene families across ecological guilds.</title>
        <authorList>
            <consortium name="Lawrence Berkeley National Laboratory"/>
            <person name="Harder C.B."/>
            <person name="Miyauchi S."/>
            <person name="Viragh M."/>
            <person name="Kuo A."/>
            <person name="Thoen E."/>
            <person name="Andreopoulos B."/>
            <person name="Lu D."/>
            <person name="Skrede I."/>
            <person name="Drula E."/>
            <person name="Henrissat B."/>
            <person name="Morin E."/>
            <person name="Kohler A."/>
            <person name="Barry K."/>
            <person name="LaButti K."/>
            <person name="Morin E."/>
            <person name="Salamov A."/>
            <person name="Lipzen A."/>
            <person name="Mereny Z."/>
            <person name="Hegedus B."/>
            <person name="Baldrian P."/>
            <person name="Stursova M."/>
            <person name="Weitz H."/>
            <person name="Taylor A."/>
            <person name="Grigoriev I.V."/>
            <person name="Nagy L.G."/>
            <person name="Martin F."/>
            <person name="Kauserud H."/>
        </authorList>
    </citation>
    <scope>NUCLEOTIDE SEQUENCE</scope>
    <source>
        <strain evidence="2">CBHHK002</strain>
    </source>
</reference>
<keyword evidence="3" id="KW-1185">Reference proteome</keyword>